<dbReference type="Proteomes" id="UP000327000">
    <property type="component" value="Unassembled WGS sequence"/>
</dbReference>
<feature type="compositionally biased region" description="Gly residues" evidence="1">
    <location>
        <begin position="148"/>
        <end position="167"/>
    </location>
</feature>
<feature type="region of interest" description="Disordered" evidence="1">
    <location>
        <begin position="702"/>
        <end position="731"/>
    </location>
</feature>
<sequence length="1472" mass="158008">MPETIRWTVLPDGTAADGRLRLTVLVSPRLTGGTTLDAFPAFHDWPDTLGHYVAALRIEFRAPGTTGPGTAVPVAPRQDRYPPADSGLWKALFPTTSPVRPPAGAFAAAAAVPPTLRSYPARDVHDRIGTLYEAVATATARRRAFPSGGEGTLPTGGEGVFPSGGEGAFPSGAEGATTSGAEGATASGAEGATASGTKGAAVAPPATWDHPTTGDLRAPLPPPLLELARGVAASYPGLDQLIEHGTGGPSAVAANPFRPRFMDRTSDAYRGNAAAHNLAEAYRFYDRPQVPTPPPPTAPDVDFHTACALLADYPELLRRFGLAVDLLVTPPPGLADRWQARVRFTADQGRLNDDEGLRPWTDLRYVTGSRFEPYAPDDGPYGRRMLRLGGDGILVTDLDVDGAAMKFVEFSRIVDQALAAMSDPKASAAPDSTAPPALHGAGLTVFREGRDAELADRMEADARHTAGVGPAGQTPAVAVLDASDLVRGYRVDVGVVEEPAEAEEHAAEGQAAEEAAEAGTGGEAAAPVTVWRPLCARTGRYAIRRPGQPVVPLAVAPDEGHVKATAVTHDKRDDNQLYVHQALCGWHGWSLAAPPPGRTLGPDDRPRVPAPEVSPVFPLDTAFRPVKGSLPALRFGRTYRLRARLCDLAGNGPGLDADTPDGTASAPVTYRRWEPVPPPALVPRWPFLEGESEPRLVIRSTVRDDGTPVPPDAWAATRNTQVPDHRAESPVDGLDRRYRAWDERHVSPPKTPLQTAEQHGMYDTVFGPDKADLVRRRYFTAASREAGSYLDTVVSLPENPDVTTDLKLLGEIKVAKHDVHDTEPPTELPVPRGQGLRPGEYVVHRGAQLLLPYLPDVPARGVSLRGLPGAPPNATYDFPGPWPQARPLRLKIVEGDGPPVWSGLLERELTVRLPKATVATVRMSCRLDPADLTLFRAWELLTASKLWNDPDPTTGLPQAKKDELTAAAADGENWMITPWVELTLVHAVEKPLAPPELGPLTFPREAEQTFTPFTGRLHSHARSTGRVDIDASWQEWTDDVAQDAPQRTERHARIGHFTLERYEDDHSLFGLRHEFRDTLHRAVTYTPTATTRFREYFHPAITDRTDLITRKGPASAGPDGHGWHVPSSRRPEPPDVSHLVPTVRWEQTVDHERHRVTRTRRHAGFRVHLRRPWFSSGDDELLAVVLDPGTGTGGPGAAAPLPDELVTRCATDPVWDDPTAPPRLAPANFPGAALTADGRVLAEPVGGAPATASVAAFAPDYDHELRLWTCDIDVDLGPAAGATAYFPYLRLALARYQPYSVDPLHLSKVVTADFLQLLPDRAVTATMTSAGAVRLELSGPVAPNALGKRVGSGQAAMAASRRVLASVERRAVGSGDLDWAGTGTVLELTCVPKGSSFVWSGDLVPPAPQLLPLSEYRLVVEEHEVYATDSSTATGTVTPASGGTAVPVARRLIHADRFGLLVTPLGRIVLRE</sequence>
<evidence type="ECO:0000256" key="1">
    <source>
        <dbReference type="SAM" id="MobiDB-lite"/>
    </source>
</evidence>
<dbReference type="OrthoDB" id="9148571at2"/>
<gene>
    <name evidence="2" type="ORF">FRZ00_07390</name>
</gene>
<feature type="region of interest" description="Disordered" evidence="1">
    <location>
        <begin position="144"/>
        <end position="213"/>
    </location>
</feature>
<feature type="compositionally biased region" description="Low complexity" evidence="1">
    <location>
        <begin position="171"/>
        <end position="201"/>
    </location>
</feature>
<name>A0A5N5WCV3_STRMB</name>
<dbReference type="EMBL" id="VOKX01000010">
    <property type="protein sequence ID" value="KAB7849239.1"/>
    <property type="molecule type" value="Genomic_DNA"/>
</dbReference>
<evidence type="ECO:0000313" key="3">
    <source>
        <dbReference type="Proteomes" id="UP000327000"/>
    </source>
</evidence>
<reference evidence="2 3" key="1">
    <citation type="journal article" date="2019" name="Microb. Cell Fact.">
        <title>Exploring novel herbicidin analogues by transcriptional regulator overexpression and MS/MS molecular networking.</title>
        <authorList>
            <person name="Shi Y."/>
            <person name="Gu R."/>
            <person name="Li Y."/>
            <person name="Wang X."/>
            <person name="Ren W."/>
            <person name="Li X."/>
            <person name="Wang L."/>
            <person name="Xie Y."/>
            <person name="Hong B."/>
        </authorList>
    </citation>
    <scope>NUCLEOTIDE SEQUENCE [LARGE SCALE GENOMIC DNA]</scope>
    <source>
        <strain evidence="2 3">US-43</strain>
    </source>
</reference>
<feature type="region of interest" description="Disordered" evidence="1">
    <location>
        <begin position="500"/>
        <end position="524"/>
    </location>
</feature>
<protein>
    <submittedName>
        <fullName evidence="2">Uncharacterized protein</fullName>
    </submittedName>
</protein>
<feature type="region of interest" description="Disordered" evidence="1">
    <location>
        <begin position="1112"/>
        <end position="1137"/>
    </location>
</feature>
<comment type="caution">
    <text evidence="2">The sequence shown here is derived from an EMBL/GenBank/DDBJ whole genome shotgun (WGS) entry which is preliminary data.</text>
</comment>
<accession>A0A5N5WCV3</accession>
<dbReference type="RefSeq" id="WP_152262893.1">
    <property type="nucleotide sequence ID" value="NZ_VOKX01000010.1"/>
</dbReference>
<evidence type="ECO:0000313" key="2">
    <source>
        <dbReference type="EMBL" id="KAB7849239.1"/>
    </source>
</evidence>
<proteinExistence type="predicted"/>
<organism evidence="2 3">
    <name type="scientific">Streptomyces mobaraensis</name>
    <name type="common">Streptoverticillium mobaraense</name>
    <dbReference type="NCBI Taxonomy" id="35621"/>
    <lineage>
        <taxon>Bacteria</taxon>
        <taxon>Bacillati</taxon>
        <taxon>Actinomycetota</taxon>
        <taxon>Actinomycetes</taxon>
        <taxon>Kitasatosporales</taxon>
        <taxon>Streptomycetaceae</taxon>
        <taxon>Streptomyces</taxon>
    </lineage>
</organism>
<keyword evidence="3" id="KW-1185">Reference proteome</keyword>